<dbReference type="SUPFAM" id="SSF47336">
    <property type="entry name" value="ACP-like"/>
    <property type="match status" value="1"/>
</dbReference>
<accession>A0ABR5J2Z4</accession>
<dbReference type="InterPro" id="IPR006162">
    <property type="entry name" value="Ppantetheine_attach_site"/>
</dbReference>
<feature type="compositionally biased region" description="Low complexity" evidence="3">
    <location>
        <begin position="83"/>
        <end position="92"/>
    </location>
</feature>
<name>A0ABR5J2Z4_9ACTN</name>
<dbReference type="Pfam" id="PF00550">
    <property type="entry name" value="PP-binding"/>
    <property type="match status" value="1"/>
</dbReference>
<dbReference type="Gene3D" id="1.10.1200.10">
    <property type="entry name" value="ACP-like"/>
    <property type="match status" value="1"/>
</dbReference>
<comment type="caution">
    <text evidence="5">The sequence shown here is derived from an EMBL/GenBank/DDBJ whole genome shotgun (WGS) entry which is preliminary data.</text>
</comment>
<dbReference type="Proteomes" id="UP000037020">
    <property type="component" value="Unassembled WGS sequence"/>
</dbReference>
<organism evidence="5 6">
    <name type="scientific">Streptomyces varsoviensis</name>
    <dbReference type="NCBI Taxonomy" id="67373"/>
    <lineage>
        <taxon>Bacteria</taxon>
        <taxon>Bacillati</taxon>
        <taxon>Actinomycetota</taxon>
        <taxon>Actinomycetes</taxon>
        <taxon>Kitasatosporales</taxon>
        <taxon>Streptomycetaceae</taxon>
        <taxon>Streptomyces</taxon>
    </lineage>
</organism>
<evidence type="ECO:0000259" key="4">
    <source>
        <dbReference type="PROSITE" id="PS50075"/>
    </source>
</evidence>
<feature type="compositionally biased region" description="Basic residues" evidence="3">
    <location>
        <begin position="72"/>
        <end position="82"/>
    </location>
</feature>
<feature type="region of interest" description="Disordered" evidence="3">
    <location>
        <begin position="67"/>
        <end position="92"/>
    </location>
</feature>
<dbReference type="PROSITE" id="PS50075">
    <property type="entry name" value="CARRIER"/>
    <property type="match status" value="1"/>
</dbReference>
<reference evidence="5 6" key="1">
    <citation type="submission" date="2015-07" db="EMBL/GenBank/DDBJ databases">
        <authorList>
            <person name="Ju K.-S."/>
            <person name="Doroghazi J.R."/>
            <person name="Metcalf W.W."/>
        </authorList>
    </citation>
    <scope>NUCLEOTIDE SEQUENCE [LARGE SCALE GENOMIC DNA]</scope>
    <source>
        <strain evidence="5 6">NRRL B-3589</strain>
    </source>
</reference>
<protein>
    <submittedName>
        <fullName evidence="5">Actinorhodin polyketide synthase acyl carrier protein</fullName>
    </submittedName>
</protein>
<dbReference type="InterPro" id="IPR009081">
    <property type="entry name" value="PP-bd_ACP"/>
</dbReference>
<evidence type="ECO:0000256" key="2">
    <source>
        <dbReference type="ARBA" id="ARBA00022553"/>
    </source>
</evidence>
<proteinExistence type="predicted"/>
<keyword evidence="1" id="KW-0596">Phosphopantetheine</keyword>
<feature type="domain" description="Carrier" evidence="4">
    <location>
        <begin position="3"/>
        <end position="81"/>
    </location>
</feature>
<evidence type="ECO:0000256" key="1">
    <source>
        <dbReference type="ARBA" id="ARBA00022450"/>
    </source>
</evidence>
<evidence type="ECO:0000313" key="6">
    <source>
        <dbReference type="Proteomes" id="UP000037020"/>
    </source>
</evidence>
<dbReference type="EMBL" id="LGUT01002025">
    <property type="protein sequence ID" value="KOG87803.1"/>
    <property type="molecule type" value="Genomic_DNA"/>
</dbReference>
<keyword evidence="2" id="KW-0597">Phosphoprotein</keyword>
<sequence length="92" mass="9849">MAALTLDELKQILRESAGEDESVDLSGDVLDVPFIDIGYDSLALLETAGRVERIYGVTLVDDAVSEAETPRVRGRPGRRRRAGAPGAFHAGP</sequence>
<keyword evidence="6" id="KW-1185">Reference proteome</keyword>
<dbReference type="InterPro" id="IPR036736">
    <property type="entry name" value="ACP-like_sf"/>
</dbReference>
<evidence type="ECO:0000313" key="5">
    <source>
        <dbReference type="EMBL" id="KOG87803.1"/>
    </source>
</evidence>
<evidence type="ECO:0000256" key="3">
    <source>
        <dbReference type="SAM" id="MobiDB-lite"/>
    </source>
</evidence>
<dbReference type="PROSITE" id="PS00012">
    <property type="entry name" value="PHOSPHOPANTETHEINE"/>
    <property type="match status" value="1"/>
</dbReference>
<gene>
    <name evidence="5" type="ORF">ADK38_23400</name>
</gene>